<dbReference type="GO" id="GO:0003735">
    <property type="term" value="F:structural constituent of ribosome"/>
    <property type="evidence" value="ECO:0007669"/>
    <property type="project" value="InterPro"/>
</dbReference>
<gene>
    <name evidence="1" type="ORF">PYX00_008813</name>
</gene>
<organism evidence="1">
    <name type="scientific">Menopon gallinae</name>
    <name type="common">poultry shaft louse</name>
    <dbReference type="NCBI Taxonomy" id="328185"/>
    <lineage>
        <taxon>Eukaryota</taxon>
        <taxon>Metazoa</taxon>
        <taxon>Ecdysozoa</taxon>
        <taxon>Arthropoda</taxon>
        <taxon>Hexapoda</taxon>
        <taxon>Insecta</taxon>
        <taxon>Pterygota</taxon>
        <taxon>Neoptera</taxon>
        <taxon>Paraneoptera</taxon>
        <taxon>Psocodea</taxon>
        <taxon>Troctomorpha</taxon>
        <taxon>Phthiraptera</taxon>
        <taxon>Amblycera</taxon>
        <taxon>Menoponidae</taxon>
        <taxon>Menopon</taxon>
    </lineage>
</organism>
<dbReference type="InterPro" id="IPR026569">
    <property type="entry name" value="Ribosomal_bL28"/>
</dbReference>
<dbReference type="EMBL" id="JARGDH010000004">
    <property type="protein sequence ID" value="KAL0271847.1"/>
    <property type="molecule type" value="Genomic_DNA"/>
</dbReference>
<proteinExistence type="predicted"/>
<sequence length="252" mass="29802">MIKYQQISNKLFSKIRENVFDRGAATRLPEEYKKFWKEWRETTPEPVHYIAAKGNWRKTKEGEIKEVVNVPLPGRYTKELNQVITGGEMIIQGFKQKNKKARRNPHFWMPLVRKSAIYSEVLDKHIAVLITRRAVELIVKHEGFDSYVLKTRACDLGSLLAIRLKRKILLALRDKTLPYDESKNEMILQKYKDYILPHKEIEWYGLTLLEALYKLEDEEERKDLAGIEPFKHKFRRDLIATIKGEMDNSLQK</sequence>
<dbReference type="PANTHER" id="PTHR13528">
    <property type="entry name" value="39S RIBOSOMAL PROTEIN L28, MITOCHONDRIAL"/>
    <property type="match status" value="1"/>
</dbReference>
<dbReference type="GO" id="GO:0005762">
    <property type="term" value="C:mitochondrial large ribosomal subunit"/>
    <property type="evidence" value="ECO:0007669"/>
    <property type="project" value="TreeGrafter"/>
</dbReference>
<evidence type="ECO:0008006" key="2">
    <source>
        <dbReference type="Google" id="ProtNLM"/>
    </source>
</evidence>
<protein>
    <recommendedName>
        <fullName evidence="2">39S ribosomal protein L28, mitochondrial</fullName>
    </recommendedName>
</protein>
<dbReference type="PANTHER" id="PTHR13528:SF2">
    <property type="entry name" value="LARGE RIBOSOMAL SUBUNIT PROTEIN BL28M"/>
    <property type="match status" value="1"/>
</dbReference>
<accession>A0AAW2HQ06</accession>
<name>A0AAW2HQ06_9NEOP</name>
<reference evidence="1" key="1">
    <citation type="journal article" date="2024" name="Gigascience">
        <title>Chromosome-level genome of the poultry shaft louse Menopon gallinae provides insight into the host-switching and adaptive evolution of parasitic lice.</title>
        <authorList>
            <person name="Xu Y."/>
            <person name="Ma L."/>
            <person name="Liu S."/>
            <person name="Liang Y."/>
            <person name="Liu Q."/>
            <person name="He Z."/>
            <person name="Tian L."/>
            <person name="Duan Y."/>
            <person name="Cai W."/>
            <person name="Li H."/>
            <person name="Song F."/>
        </authorList>
    </citation>
    <scope>NUCLEOTIDE SEQUENCE</scope>
    <source>
        <strain evidence="1">Cailab_2023a</strain>
    </source>
</reference>
<evidence type="ECO:0000313" key="1">
    <source>
        <dbReference type="EMBL" id="KAL0271847.1"/>
    </source>
</evidence>
<dbReference type="AlphaFoldDB" id="A0AAW2HQ06"/>
<comment type="caution">
    <text evidence="1">The sequence shown here is derived from an EMBL/GenBank/DDBJ whole genome shotgun (WGS) entry which is preliminary data.</text>
</comment>